<feature type="modified residue" description="4-aspartylphosphate" evidence="11">
    <location>
        <position position="762"/>
    </location>
</feature>
<dbReference type="Pfam" id="PF00512">
    <property type="entry name" value="HisKA"/>
    <property type="match status" value="1"/>
</dbReference>
<name>A0A9D1Y7A7_9FIRM</name>
<protein>
    <recommendedName>
        <fullName evidence="10">Circadian input-output histidine kinase CikA</fullName>
        <ecNumber evidence="3">2.7.13.3</ecNumber>
    </recommendedName>
    <alternativeName>
        <fullName evidence="4">Stage 0 sporulation protein A homolog</fullName>
    </alternativeName>
</protein>
<comment type="similarity">
    <text evidence="2">In the N-terminal section; belongs to the phytochrome family.</text>
</comment>
<gene>
    <name evidence="14" type="ORF">H9841_02705</name>
</gene>
<dbReference type="SMART" id="SM00387">
    <property type="entry name" value="HATPase_c"/>
    <property type="match status" value="1"/>
</dbReference>
<proteinExistence type="inferred from homology"/>
<dbReference type="CDD" id="cd17546">
    <property type="entry name" value="REC_hyHK_CKI1_RcsC-like"/>
    <property type="match status" value="1"/>
</dbReference>
<evidence type="ECO:0000259" key="13">
    <source>
        <dbReference type="PROSITE" id="PS50110"/>
    </source>
</evidence>
<evidence type="ECO:0000259" key="12">
    <source>
        <dbReference type="PROSITE" id="PS50109"/>
    </source>
</evidence>
<dbReference type="AlphaFoldDB" id="A0A9D1Y7A7"/>
<dbReference type="InterPro" id="IPR036890">
    <property type="entry name" value="HATPase_C_sf"/>
</dbReference>
<comment type="caution">
    <text evidence="14">The sequence shown here is derived from an EMBL/GenBank/DDBJ whole genome shotgun (WGS) entry which is preliminary data.</text>
</comment>
<dbReference type="PANTHER" id="PTHR43047:SF72">
    <property type="entry name" value="OSMOSENSING HISTIDINE PROTEIN KINASE SLN1"/>
    <property type="match status" value="1"/>
</dbReference>
<dbReference type="Gene3D" id="3.30.450.20">
    <property type="entry name" value="PAS domain"/>
    <property type="match status" value="2"/>
</dbReference>
<evidence type="ECO:0000256" key="2">
    <source>
        <dbReference type="ARBA" id="ARBA00006402"/>
    </source>
</evidence>
<evidence type="ECO:0000313" key="14">
    <source>
        <dbReference type="EMBL" id="HIY20796.1"/>
    </source>
</evidence>
<dbReference type="InterPro" id="IPR036097">
    <property type="entry name" value="HisK_dim/P_sf"/>
</dbReference>
<dbReference type="InterPro" id="IPR011006">
    <property type="entry name" value="CheY-like_superfamily"/>
</dbReference>
<dbReference type="SUPFAM" id="SSF55874">
    <property type="entry name" value="ATPase domain of HSP90 chaperone/DNA topoisomerase II/histidine kinase"/>
    <property type="match status" value="1"/>
</dbReference>
<dbReference type="EC" id="2.7.13.3" evidence="3"/>
<dbReference type="PANTHER" id="PTHR43047">
    <property type="entry name" value="TWO-COMPONENT HISTIDINE PROTEIN KINASE"/>
    <property type="match status" value="1"/>
</dbReference>
<dbReference type="Proteomes" id="UP000823868">
    <property type="component" value="Unassembled WGS sequence"/>
</dbReference>
<evidence type="ECO:0000256" key="10">
    <source>
        <dbReference type="ARBA" id="ARBA00074306"/>
    </source>
</evidence>
<reference evidence="14" key="2">
    <citation type="submission" date="2021-04" db="EMBL/GenBank/DDBJ databases">
        <authorList>
            <person name="Gilroy R."/>
        </authorList>
    </citation>
    <scope>NUCLEOTIDE SEQUENCE</scope>
    <source>
        <strain evidence="14">ChiBcec16_6824</strain>
    </source>
</reference>
<evidence type="ECO:0000256" key="5">
    <source>
        <dbReference type="ARBA" id="ARBA00022553"/>
    </source>
</evidence>
<dbReference type="GO" id="GO:0009927">
    <property type="term" value="F:histidine phosphotransfer kinase activity"/>
    <property type="evidence" value="ECO:0007669"/>
    <property type="project" value="TreeGrafter"/>
</dbReference>
<dbReference type="Pfam" id="PF02518">
    <property type="entry name" value="HATPase_c"/>
    <property type="match status" value="1"/>
</dbReference>
<evidence type="ECO:0000256" key="4">
    <source>
        <dbReference type="ARBA" id="ARBA00018672"/>
    </source>
</evidence>
<comment type="catalytic activity">
    <reaction evidence="1">
        <text>ATP + protein L-histidine = ADP + protein N-phospho-L-histidine.</text>
        <dbReference type="EC" id="2.7.13.3"/>
    </reaction>
</comment>
<comment type="function">
    <text evidence="9">May play the central regulatory role in sporulation. It may be an element of the effector pathway responsible for the activation of sporulation genes in response to nutritional stress. Spo0A may act in concert with spo0H (a sigma factor) to control the expression of some genes that are critical to the sporulation process.</text>
</comment>
<feature type="domain" description="Histidine kinase" evidence="12">
    <location>
        <begin position="467"/>
        <end position="686"/>
    </location>
</feature>
<sequence>MPQKRRAGRWGRRILGAVLLILVLLFVGIFYAAQHILLENAQALGNELADSYSLEESRNIRSVEILIDLGAQYLDDQIQAGASQSALEDWMKNFFQKVTAVTGQEVLDPYGVVHGQIVAAVPWWGDADYDYTQTKWYQMALQAQGDPIFTDAYPDAITGRPVLTIAQKCQNSDDVIAFDIFPENFSVQDNAQALPAGSSCFFCDSSGTLLYARTQMEEQGEALTEYVRVLYEKIQLGQLDGAQAYIYDLSGEKQAVYFNTTENGWLSIITIPYSALLGGLRLAFQAALLLCGGALLILAAMSLRERRIQRRMDRVSETVAALGNLYYAIYRVDVAQGTYEAIKGSELIQQLPPTGQYPQLVEAVSEVIDPETFSQFQSSFSLPNLQRLLEEEVPDFGGDFRRRFGEEYRWVNVRLLFDPSLQPHEAVLCFRLVDGEKAAQLRQLQLMEHALDSAKQSEAAREQFFSQMSHDMRTPLNVIIGTAQLAQRTCEEKSQTYLKKIQVAASQLLNLINDILEISRIEQAGLHLENRQFDLGETVRQCVSAFQPQAELQEKELTLSLQLDRSQVYGDAFRLQQVLNNLLSNALKFTEKGDHIQVSVEQLQRDKHAKYRLIVADTGIGMSKEFLPKLFLPYERETRFSTQTVLGTGLGMPIVKSIVTSMGGQIQVDSTLGEGSTFTLTLPLEAAEEQTPPPDAPAPQELTGSLSGKRVLLAEDFDMNMEITTELLQMCGAQVTQAWNGQEAVEQFQASEPGYFDVILMDMNMPVMDGCTAAAAIRALNRPDSQSVPILALTANAFAEDIAASSQAGMNAHIAKPVDMEQLAALLQRLTADN</sequence>
<dbReference type="InterPro" id="IPR001789">
    <property type="entry name" value="Sig_transdc_resp-reg_receiver"/>
</dbReference>
<dbReference type="SUPFAM" id="SSF52172">
    <property type="entry name" value="CheY-like"/>
    <property type="match status" value="1"/>
</dbReference>
<feature type="domain" description="Response regulatory" evidence="13">
    <location>
        <begin position="710"/>
        <end position="831"/>
    </location>
</feature>
<keyword evidence="7" id="KW-0418">Kinase</keyword>
<dbReference type="PROSITE" id="PS50110">
    <property type="entry name" value="RESPONSE_REGULATORY"/>
    <property type="match status" value="1"/>
</dbReference>
<dbReference type="InterPro" id="IPR003661">
    <property type="entry name" value="HisK_dim/P_dom"/>
</dbReference>
<dbReference type="PROSITE" id="PS50109">
    <property type="entry name" value="HIS_KIN"/>
    <property type="match status" value="1"/>
</dbReference>
<evidence type="ECO:0000313" key="15">
    <source>
        <dbReference type="Proteomes" id="UP000823868"/>
    </source>
</evidence>
<dbReference type="SMART" id="SM00388">
    <property type="entry name" value="HisKA"/>
    <property type="match status" value="1"/>
</dbReference>
<dbReference type="Gene3D" id="1.10.287.130">
    <property type="match status" value="1"/>
</dbReference>
<evidence type="ECO:0000256" key="7">
    <source>
        <dbReference type="ARBA" id="ARBA00022777"/>
    </source>
</evidence>
<dbReference type="GO" id="GO:0005886">
    <property type="term" value="C:plasma membrane"/>
    <property type="evidence" value="ECO:0007669"/>
    <property type="project" value="TreeGrafter"/>
</dbReference>
<dbReference type="Pfam" id="PF00072">
    <property type="entry name" value="Response_reg"/>
    <property type="match status" value="1"/>
</dbReference>
<organism evidence="14 15">
    <name type="scientific">Candidatus Flavonifractor merdigallinarum</name>
    <dbReference type="NCBI Taxonomy" id="2838589"/>
    <lineage>
        <taxon>Bacteria</taxon>
        <taxon>Bacillati</taxon>
        <taxon>Bacillota</taxon>
        <taxon>Clostridia</taxon>
        <taxon>Eubacteriales</taxon>
        <taxon>Oscillospiraceae</taxon>
        <taxon>Flavonifractor</taxon>
    </lineage>
</organism>
<dbReference type="CDD" id="cd00082">
    <property type="entry name" value="HisKA"/>
    <property type="match status" value="1"/>
</dbReference>
<reference evidence="14" key="1">
    <citation type="journal article" date="2021" name="PeerJ">
        <title>Extensive microbial diversity within the chicken gut microbiome revealed by metagenomics and culture.</title>
        <authorList>
            <person name="Gilroy R."/>
            <person name="Ravi A."/>
            <person name="Getino M."/>
            <person name="Pursley I."/>
            <person name="Horton D.L."/>
            <person name="Alikhan N.F."/>
            <person name="Baker D."/>
            <person name="Gharbi K."/>
            <person name="Hall N."/>
            <person name="Watson M."/>
            <person name="Adriaenssens E.M."/>
            <person name="Foster-Nyarko E."/>
            <person name="Jarju S."/>
            <person name="Secka A."/>
            <person name="Antonio M."/>
            <person name="Oren A."/>
            <person name="Chaudhuri R.R."/>
            <person name="La Ragione R."/>
            <person name="Hildebrand F."/>
            <person name="Pallen M.J."/>
        </authorList>
    </citation>
    <scope>NUCLEOTIDE SEQUENCE</scope>
    <source>
        <strain evidence="14">ChiBcec16_6824</strain>
    </source>
</reference>
<keyword evidence="5 11" id="KW-0597">Phosphoprotein</keyword>
<dbReference type="SMART" id="SM00448">
    <property type="entry name" value="REC"/>
    <property type="match status" value="1"/>
</dbReference>
<evidence type="ECO:0000256" key="3">
    <source>
        <dbReference type="ARBA" id="ARBA00012438"/>
    </source>
</evidence>
<dbReference type="PRINTS" id="PR00344">
    <property type="entry name" value="BCTRLSENSOR"/>
</dbReference>
<accession>A0A9D1Y7A7</accession>
<dbReference type="Gene3D" id="3.40.50.2300">
    <property type="match status" value="1"/>
</dbReference>
<dbReference type="SUPFAM" id="SSF47384">
    <property type="entry name" value="Homodimeric domain of signal transducing histidine kinase"/>
    <property type="match status" value="1"/>
</dbReference>
<evidence type="ECO:0000256" key="6">
    <source>
        <dbReference type="ARBA" id="ARBA00022679"/>
    </source>
</evidence>
<dbReference type="InterPro" id="IPR004358">
    <property type="entry name" value="Sig_transdc_His_kin-like_C"/>
</dbReference>
<dbReference type="GO" id="GO:0000155">
    <property type="term" value="F:phosphorelay sensor kinase activity"/>
    <property type="evidence" value="ECO:0007669"/>
    <property type="project" value="InterPro"/>
</dbReference>
<dbReference type="InterPro" id="IPR003594">
    <property type="entry name" value="HATPase_dom"/>
</dbReference>
<dbReference type="InterPro" id="IPR005467">
    <property type="entry name" value="His_kinase_dom"/>
</dbReference>
<evidence type="ECO:0000256" key="1">
    <source>
        <dbReference type="ARBA" id="ARBA00000085"/>
    </source>
</evidence>
<dbReference type="FunFam" id="3.30.565.10:FF:000010">
    <property type="entry name" value="Sensor histidine kinase RcsC"/>
    <property type="match status" value="1"/>
</dbReference>
<dbReference type="EMBL" id="DXDX01000052">
    <property type="protein sequence ID" value="HIY20796.1"/>
    <property type="molecule type" value="Genomic_DNA"/>
</dbReference>
<evidence type="ECO:0000256" key="8">
    <source>
        <dbReference type="ARBA" id="ARBA00023012"/>
    </source>
</evidence>
<dbReference type="Gene3D" id="3.30.565.10">
    <property type="entry name" value="Histidine kinase-like ATPase, C-terminal domain"/>
    <property type="match status" value="1"/>
</dbReference>
<evidence type="ECO:0000256" key="9">
    <source>
        <dbReference type="ARBA" id="ARBA00024867"/>
    </source>
</evidence>
<evidence type="ECO:0000256" key="11">
    <source>
        <dbReference type="PROSITE-ProRule" id="PRU00169"/>
    </source>
</evidence>
<keyword evidence="8" id="KW-0902">Two-component regulatory system</keyword>
<keyword evidence="6" id="KW-0808">Transferase</keyword>